<dbReference type="Proteomes" id="UP000299102">
    <property type="component" value="Unassembled WGS sequence"/>
</dbReference>
<dbReference type="GO" id="GO:0050830">
    <property type="term" value="P:defense response to Gram-positive bacterium"/>
    <property type="evidence" value="ECO:0007669"/>
    <property type="project" value="UniProtKB-ARBA"/>
</dbReference>
<dbReference type="InterPro" id="IPR000875">
    <property type="entry name" value="CecC-like"/>
</dbReference>
<dbReference type="AlphaFoldDB" id="A0A4C1TWL9"/>
<name>A0A4C1TWL9_EUMVA</name>
<dbReference type="EMBL" id="BGZK01000097">
    <property type="protein sequence ID" value="GBP18455.1"/>
    <property type="molecule type" value="Genomic_DNA"/>
</dbReference>
<organism evidence="8 9">
    <name type="scientific">Eumeta variegata</name>
    <name type="common">Bagworm moth</name>
    <name type="synonym">Eumeta japonica</name>
    <dbReference type="NCBI Taxonomy" id="151549"/>
    <lineage>
        <taxon>Eukaryota</taxon>
        <taxon>Metazoa</taxon>
        <taxon>Ecdysozoa</taxon>
        <taxon>Arthropoda</taxon>
        <taxon>Hexapoda</taxon>
        <taxon>Insecta</taxon>
        <taxon>Pterygota</taxon>
        <taxon>Neoptera</taxon>
        <taxon>Endopterygota</taxon>
        <taxon>Lepidoptera</taxon>
        <taxon>Glossata</taxon>
        <taxon>Ditrysia</taxon>
        <taxon>Tineoidea</taxon>
        <taxon>Psychidae</taxon>
        <taxon>Oiketicinae</taxon>
        <taxon>Eumeta</taxon>
    </lineage>
</organism>
<dbReference type="GO" id="GO:0005576">
    <property type="term" value="C:extracellular region"/>
    <property type="evidence" value="ECO:0007669"/>
    <property type="project" value="UniProtKB-SubCell"/>
</dbReference>
<protein>
    <submittedName>
        <fullName evidence="8">Hyphancin-3E</fullName>
    </submittedName>
</protein>
<comment type="caution">
    <text evidence="8">The sequence shown here is derived from an EMBL/GenBank/DDBJ whole genome shotgun (WGS) entry which is preliminary data.</text>
</comment>
<comment type="subcellular location">
    <subcellularLocation>
        <location evidence="1">Secreted</location>
    </subcellularLocation>
</comment>
<dbReference type="GO" id="GO:0019731">
    <property type="term" value="P:antibacterial humoral response"/>
    <property type="evidence" value="ECO:0007669"/>
    <property type="project" value="InterPro"/>
</dbReference>
<evidence type="ECO:0000256" key="4">
    <source>
        <dbReference type="ARBA" id="ARBA00022529"/>
    </source>
</evidence>
<keyword evidence="4" id="KW-0929">Antimicrobial</keyword>
<evidence type="ECO:0000256" key="1">
    <source>
        <dbReference type="ARBA" id="ARBA00004613"/>
    </source>
</evidence>
<dbReference type="Pfam" id="PF00272">
    <property type="entry name" value="Cecropin"/>
    <property type="match status" value="1"/>
</dbReference>
<feature type="transmembrane region" description="Helical" evidence="7">
    <location>
        <begin position="61"/>
        <end position="83"/>
    </location>
</feature>
<evidence type="ECO:0000256" key="6">
    <source>
        <dbReference type="ARBA" id="ARBA00022859"/>
    </source>
</evidence>
<evidence type="ECO:0000256" key="2">
    <source>
        <dbReference type="ARBA" id="ARBA00010680"/>
    </source>
</evidence>
<keyword evidence="7" id="KW-0812">Transmembrane</keyword>
<accession>A0A4C1TWL9</accession>
<feature type="transmembrane region" description="Helical" evidence="7">
    <location>
        <begin position="6"/>
        <end position="23"/>
    </location>
</feature>
<comment type="similarity">
    <text evidence="2">Belongs to the cecropin family.</text>
</comment>
<evidence type="ECO:0000256" key="3">
    <source>
        <dbReference type="ARBA" id="ARBA00022525"/>
    </source>
</evidence>
<reference evidence="8 9" key="1">
    <citation type="journal article" date="2019" name="Commun. Biol.">
        <title>The bagworm genome reveals a unique fibroin gene that provides high tensile strength.</title>
        <authorList>
            <person name="Kono N."/>
            <person name="Nakamura H."/>
            <person name="Ohtoshi R."/>
            <person name="Tomita M."/>
            <person name="Numata K."/>
            <person name="Arakawa K."/>
        </authorList>
    </citation>
    <scope>NUCLEOTIDE SEQUENCE [LARGE SCALE GENOMIC DNA]</scope>
</reference>
<keyword evidence="3" id="KW-0964">Secreted</keyword>
<keyword evidence="6" id="KW-0391">Immunity</keyword>
<evidence type="ECO:0000313" key="8">
    <source>
        <dbReference type="EMBL" id="GBP18455.1"/>
    </source>
</evidence>
<gene>
    <name evidence="8" type="ORF">EVAR_93860_1</name>
</gene>
<proteinExistence type="inferred from homology"/>
<keyword evidence="9" id="KW-1185">Reference proteome</keyword>
<keyword evidence="5" id="KW-0399">Innate immunity</keyword>
<evidence type="ECO:0000256" key="5">
    <source>
        <dbReference type="ARBA" id="ARBA00022588"/>
    </source>
</evidence>
<evidence type="ECO:0000256" key="7">
    <source>
        <dbReference type="SAM" id="Phobius"/>
    </source>
</evidence>
<keyword evidence="7" id="KW-1133">Transmembrane helix</keyword>
<sequence>MATHPLPPFIYLIYSLLYILFSAKMPQRTADSSEVASVYGRWRQSTFWSVFKSSTSNQSVIMKYFSVTFVLVLLVVVVANVSAAPTPGWGFLKDIERAVRRVRDSVISAGPAVAVLAGAKALG</sequence>
<dbReference type="GO" id="GO:0045087">
    <property type="term" value="P:innate immune response"/>
    <property type="evidence" value="ECO:0007669"/>
    <property type="project" value="UniProtKB-KW"/>
</dbReference>
<evidence type="ECO:0000313" key="9">
    <source>
        <dbReference type="Proteomes" id="UP000299102"/>
    </source>
</evidence>
<keyword evidence="7" id="KW-0472">Membrane</keyword>